<reference evidence="5" key="1">
    <citation type="submission" date="2020-07" db="EMBL/GenBank/DDBJ databases">
        <title>Huge and variable diversity of episymbiotic CPR bacteria and DPANN archaea in groundwater ecosystems.</title>
        <authorList>
            <person name="He C.Y."/>
            <person name="Keren R."/>
            <person name="Whittaker M."/>
            <person name="Farag I.F."/>
            <person name="Doudna J."/>
            <person name="Cate J.H.D."/>
            <person name="Banfield J.F."/>
        </authorList>
    </citation>
    <scope>NUCLEOTIDE SEQUENCE</scope>
    <source>
        <strain evidence="5">NC_groundwater_1664_Pr3_B-0.1um_52_9</strain>
    </source>
</reference>
<dbReference type="GO" id="GO:0016887">
    <property type="term" value="F:ATP hydrolysis activity"/>
    <property type="evidence" value="ECO:0007669"/>
    <property type="project" value="InterPro"/>
</dbReference>
<dbReference type="GO" id="GO:0005524">
    <property type="term" value="F:ATP binding"/>
    <property type="evidence" value="ECO:0007669"/>
    <property type="project" value="UniProtKB-KW"/>
</dbReference>
<dbReference type="PANTHER" id="PTHR45772:SF10">
    <property type="entry name" value="LIPOPOLYSACCHARIDE EXPORT SYSTEM ATP-BINDING PROTEIN LPTB"/>
    <property type="match status" value="1"/>
</dbReference>
<keyword evidence="3 5" id="KW-0067">ATP-binding</keyword>
<dbReference type="PROSITE" id="PS50893">
    <property type="entry name" value="ABC_TRANSPORTER_2"/>
    <property type="match status" value="1"/>
</dbReference>
<dbReference type="CDD" id="cd03218">
    <property type="entry name" value="ABC_YhbG"/>
    <property type="match status" value="1"/>
</dbReference>
<dbReference type="InterPro" id="IPR051120">
    <property type="entry name" value="ABC_AA/LPS_Transport"/>
</dbReference>
<dbReference type="AlphaFoldDB" id="A0A9D6V2N9"/>
<dbReference type="FunFam" id="3.40.50.300:FF:000151">
    <property type="entry name" value="Lipopolysaccharide ABC transporter ATP-binding protein"/>
    <property type="match status" value="1"/>
</dbReference>
<dbReference type="GO" id="GO:0055085">
    <property type="term" value="P:transmembrane transport"/>
    <property type="evidence" value="ECO:0007669"/>
    <property type="project" value="InterPro"/>
</dbReference>
<gene>
    <name evidence="5" type="primary">lptB</name>
    <name evidence="5" type="ORF">HY912_14830</name>
</gene>
<accession>A0A9D6V2N9</accession>
<dbReference type="EMBL" id="JACRDE010000386">
    <property type="protein sequence ID" value="MBI5250763.1"/>
    <property type="molecule type" value="Genomic_DNA"/>
</dbReference>
<keyword evidence="1" id="KW-0813">Transport</keyword>
<sequence length="251" mass="28253">MRKGRDSVSARARELRARGLVKAYGGHRVVDDVSLRISSGRVVGLLGPNGAGKTTTFYMITGLVKPDSGEVYLDDQDISQLPVYLRARLGINYLPQETSVFRKLTVAENIMAILETVEPEKNRRKERLEQLLAELDITHLRDQRAESLSGGQKRRLEITRALVTDPDFILLDEPFAGLDPIVVLEIQKIIWKLKDRGIGIIITDHNTRETLGVCDIIYLLDRGRILEEGDPQTIASSERAREVYLGKQFSM</sequence>
<proteinExistence type="predicted"/>
<evidence type="ECO:0000313" key="6">
    <source>
        <dbReference type="Proteomes" id="UP000807825"/>
    </source>
</evidence>
<feature type="domain" description="ABC transporter" evidence="4">
    <location>
        <begin position="15"/>
        <end position="247"/>
    </location>
</feature>
<dbReference type="GO" id="GO:0043190">
    <property type="term" value="C:ATP-binding cassette (ABC) transporter complex"/>
    <property type="evidence" value="ECO:0007669"/>
    <property type="project" value="InterPro"/>
</dbReference>
<comment type="caution">
    <text evidence="5">The sequence shown here is derived from an EMBL/GenBank/DDBJ whole genome shotgun (WGS) entry which is preliminary data.</text>
</comment>
<evidence type="ECO:0000313" key="5">
    <source>
        <dbReference type="EMBL" id="MBI5250763.1"/>
    </source>
</evidence>
<organism evidence="5 6">
    <name type="scientific">Desulfomonile tiedjei</name>
    <dbReference type="NCBI Taxonomy" id="2358"/>
    <lineage>
        <taxon>Bacteria</taxon>
        <taxon>Pseudomonadati</taxon>
        <taxon>Thermodesulfobacteriota</taxon>
        <taxon>Desulfomonilia</taxon>
        <taxon>Desulfomonilales</taxon>
        <taxon>Desulfomonilaceae</taxon>
        <taxon>Desulfomonile</taxon>
    </lineage>
</organism>
<keyword evidence="2" id="KW-0547">Nucleotide-binding</keyword>
<dbReference type="SUPFAM" id="SSF52540">
    <property type="entry name" value="P-loop containing nucleoside triphosphate hydrolases"/>
    <property type="match status" value="1"/>
</dbReference>
<evidence type="ECO:0000256" key="1">
    <source>
        <dbReference type="ARBA" id="ARBA00022448"/>
    </source>
</evidence>
<dbReference type="Pfam" id="PF00005">
    <property type="entry name" value="ABC_tran"/>
    <property type="match status" value="1"/>
</dbReference>
<dbReference type="PANTHER" id="PTHR45772">
    <property type="entry name" value="CONSERVED COMPONENT OF ABC TRANSPORTER FOR NATURAL AMINO ACIDS-RELATED"/>
    <property type="match status" value="1"/>
</dbReference>
<dbReference type="InterPro" id="IPR003593">
    <property type="entry name" value="AAA+_ATPase"/>
</dbReference>
<protein>
    <submittedName>
        <fullName evidence="5">LPS export ABC transporter ATP-binding protein</fullName>
    </submittedName>
</protein>
<dbReference type="Proteomes" id="UP000807825">
    <property type="component" value="Unassembled WGS sequence"/>
</dbReference>
<dbReference type="SMART" id="SM00382">
    <property type="entry name" value="AAA"/>
    <property type="match status" value="1"/>
</dbReference>
<name>A0A9D6V2N9_9BACT</name>
<dbReference type="Gene3D" id="3.40.50.300">
    <property type="entry name" value="P-loop containing nucleotide triphosphate hydrolases"/>
    <property type="match status" value="1"/>
</dbReference>
<evidence type="ECO:0000256" key="3">
    <source>
        <dbReference type="ARBA" id="ARBA00022840"/>
    </source>
</evidence>
<dbReference type="InterPro" id="IPR003439">
    <property type="entry name" value="ABC_transporter-like_ATP-bd"/>
</dbReference>
<evidence type="ECO:0000256" key="2">
    <source>
        <dbReference type="ARBA" id="ARBA00022741"/>
    </source>
</evidence>
<dbReference type="InterPro" id="IPR027417">
    <property type="entry name" value="P-loop_NTPase"/>
</dbReference>
<dbReference type="InterPro" id="IPR030921">
    <property type="entry name" value="LPS_export_LptB"/>
</dbReference>
<dbReference type="NCBIfam" id="TIGR04406">
    <property type="entry name" value="LPS_export_lptB"/>
    <property type="match status" value="1"/>
</dbReference>
<evidence type="ECO:0000259" key="4">
    <source>
        <dbReference type="PROSITE" id="PS50893"/>
    </source>
</evidence>